<evidence type="ECO:0000259" key="9">
    <source>
        <dbReference type="PROSITE" id="PS51194"/>
    </source>
</evidence>
<gene>
    <name evidence="12" type="ORF">SCF082_LOCUS50422</name>
</gene>
<feature type="short sequence motif" description="Q motif" evidence="6">
    <location>
        <begin position="39"/>
        <end position="67"/>
    </location>
</feature>
<evidence type="ECO:0000259" key="11">
    <source>
        <dbReference type="PROSITE" id="PS51205"/>
    </source>
</evidence>
<dbReference type="SMART" id="SM00487">
    <property type="entry name" value="DEXDc"/>
    <property type="match status" value="1"/>
</dbReference>
<feature type="domain" description="Helicase C-terminal" evidence="9">
    <location>
        <begin position="541"/>
        <end position="709"/>
    </location>
</feature>
<dbReference type="PANTHER" id="PTHR47958">
    <property type="entry name" value="ATP-DEPENDENT RNA HELICASE DBP3"/>
    <property type="match status" value="1"/>
</dbReference>
<evidence type="ECO:0000256" key="7">
    <source>
        <dbReference type="SAM" id="SignalP"/>
    </source>
</evidence>
<dbReference type="Pfam" id="PF02204">
    <property type="entry name" value="VPS9"/>
    <property type="match status" value="1"/>
</dbReference>
<feature type="domain" description="Helicase ATP-binding" evidence="8">
    <location>
        <begin position="70"/>
        <end position="223"/>
    </location>
</feature>
<dbReference type="EMBL" id="CAXAMM010043084">
    <property type="protein sequence ID" value="CAK9108405.1"/>
    <property type="molecule type" value="Genomic_DNA"/>
</dbReference>
<dbReference type="GO" id="GO:0004386">
    <property type="term" value="F:helicase activity"/>
    <property type="evidence" value="ECO:0007669"/>
    <property type="project" value="UniProtKB-KW"/>
</dbReference>
<reference evidence="12 13" key="1">
    <citation type="submission" date="2024-02" db="EMBL/GenBank/DDBJ databases">
        <authorList>
            <person name="Chen Y."/>
            <person name="Shah S."/>
            <person name="Dougan E. K."/>
            <person name="Thang M."/>
            <person name="Chan C."/>
        </authorList>
    </citation>
    <scope>NUCLEOTIDE SEQUENCE [LARGE SCALE GENOMIC DNA]</scope>
</reference>
<keyword evidence="7" id="KW-0732">Signal</keyword>
<dbReference type="PROSITE" id="PS51194">
    <property type="entry name" value="HELICASE_CTER"/>
    <property type="match status" value="1"/>
</dbReference>
<keyword evidence="3" id="KW-0378">Hydrolase</keyword>
<evidence type="ECO:0000259" key="10">
    <source>
        <dbReference type="PROSITE" id="PS51195"/>
    </source>
</evidence>
<evidence type="ECO:0000256" key="1">
    <source>
        <dbReference type="ARBA" id="ARBA00012552"/>
    </source>
</evidence>
<dbReference type="InterPro" id="IPR037191">
    <property type="entry name" value="VPS9_dom_sf"/>
</dbReference>
<evidence type="ECO:0000313" key="13">
    <source>
        <dbReference type="Proteomes" id="UP001642464"/>
    </source>
</evidence>
<dbReference type="Pfam" id="PF00270">
    <property type="entry name" value="DEAD"/>
    <property type="match status" value="1"/>
</dbReference>
<sequence>MELLVFHHRCSILLLCQLRICFCRGSAKAKKGQAALHASGFKDFLLKAELIRAIVDCGFEHPSEVQHECIPQAILGTDVLCQAKSGMGKTAVFVLACLQQVDSSEKAVRTLVICHTRELAYQIKHEFERFAKYFPEIKTAVVYGGTPMSKDKEMLKDDLKLDKIQQFVLDECDKCLDKVDMRKDVQQIFVETPKKKQVMMFSATMSAETRQLCKKFMQEMGPSVWRRDPHEIRVDEESKLTLHGLLQYYVKLTEKEKNRKLNDLLDALEFNQALQTECGERYTGLRCPAEMSSKRRFWWQAKVNEFPANLTRVQAARRIHHFLPEVTLKLLSCEAFQHAEQQMASEGLEKFVVLKLFKLLFRHDPADVREDERAEKALSEAAGETAAPLLQQVSKLSSKQQETFDQAAGELKKVEHFRAPRDKLSCFANAICLLENVVEERVFLGSGDAAESSWINLLAALILKASPPNLYSNLEFTISFRHPSRLSDHERKCLSDLSSAFRLLCGARMSEQVAGQPLWLMDAGVSFAFLGRQPEELLFGEVEELVDERLGEHRYSPLVQPVSKDDPSSARSNAVVIFVKSVQRAVALDKLLVECNFPSIAIHSGLQQEDRIARYKQFKEFQKRIMVSTDLFGRGIDIERVNIVINYDMPDESDTACVKMCEVIFIHSFIPSFLHSFTHSFILSFLHSIHSFIHSFIPSFLHSFILSFIHSFHSFFHSFIPFIPFYAIPFRAIHFSE</sequence>
<dbReference type="SMART" id="SM00167">
    <property type="entry name" value="VPS9"/>
    <property type="match status" value="1"/>
</dbReference>
<evidence type="ECO:0000256" key="4">
    <source>
        <dbReference type="ARBA" id="ARBA00022806"/>
    </source>
</evidence>
<organism evidence="12 13">
    <name type="scientific">Durusdinium trenchii</name>
    <dbReference type="NCBI Taxonomy" id="1381693"/>
    <lineage>
        <taxon>Eukaryota</taxon>
        <taxon>Sar</taxon>
        <taxon>Alveolata</taxon>
        <taxon>Dinophyceae</taxon>
        <taxon>Suessiales</taxon>
        <taxon>Symbiodiniaceae</taxon>
        <taxon>Durusdinium</taxon>
    </lineage>
</organism>
<comment type="caution">
    <text evidence="12">The sequence shown here is derived from an EMBL/GenBank/DDBJ whole genome shotgun (WGS) entry which is preliminary data.</text>
</comment>
<dbReference type="Proteomes" id="UP001642464">
    <property type="component" value="Unassembled WGS sequence"/>
</dbReference>
<dbReference type="InterPro" id="IPR011545">
    <property type="entry name" value="DEAD/DEAH_box_helicase_dom"/>
</dbReference>
<dbReference type="SUPFAM" id="SSF52540">
    <property type="entry name" value="P-loop containing nucleoside triphosphate hydrolases"/>
    <property type="match status" value="2"/>
</dbReference>
<dbReference type="CDD" id="cd18787">
    <property type="entry name" value="SF2_C_DEAD"/>
    <property type="match status" value="1"/>
</dbReference>
<feature type="signal peptide" evidence="7">
    <location>
        <begin position="1"/>
        <end position="23"/>
    </location>
</feature>
<dbReference type="PROSITE" id="PS51195">
    <property type="entry name" value="Q_MOTIF"/>
    <property type="match status" value="1"/>
</dbReference>
<keyword evidence="5" id="KW-0067">ATP-binding</keyword>
<evidence type="ECO:0000256" key="6">
    <source>
        <dbReference type="PROSITE-ProRule" id="PRU00552"/>
    </source>
</evidence>
<protein>
    <recommendedName>
        <fullName evidence="1">RNA helicase</fullName>
        <ecNumber evidence="1">3.6.4.13</ecNumber>
    </recommendedName>
</protein>
<proteinExistence type="predicted"/>
<dbReference type="PROSITE" id="PS51192">
    <property type="entry name" value="HELICASE_ATP_BIND_1"/>
    <property type="match status" value="1"/>
</dbReference>
<evidence type="ECO:0000256" key="3">
    <source>
        <dbReference type="ARBA" id="ARBA00022801"/>
    </source>
</evidence>
<keyword evidence="2" id="KW-0547">Nucleotide-binding</keyword>
<dbReference type="SMART" id="SM00490">
    <property type="entry name" value="HELICc"/>
    <property type="match status" value="1"/>
</dbReference>
<dbReference type="InterPro" id="IPR014001">
    <property type="entry name" value="Helicase_ATP-bd"/>
</dbReference>
<evidence type="ECO:0000256" key="2">
    <source>
        <dbReference type="ARBA" id="ARBA00022741"/>
    </source>
</evidence>
<feature type="domain" description="DEAD-box RNA helicase Q" evidence="10">
    <location>
        <begin position="39"/>
        <end position="67"/>
    </location>
</feature>
<feature type="chain" id="PRO_5045436384" description="RNA helicase" evidence="7">
    <location>
        <begin position="24"/>
        <end position="737"/>
    </location>
</feature>
<keyword evidence="13" id="KW-1185">Reference proteome</keyword>
<dbReference type="EC" id="3.6.4.13" evidence="1"/>
<dbReference type="InterPro" id="IPR027417">
    <property type="entry name" value="P-loop_NTPase"/>
</dbReference>
<keyword evidence="4 12" id="KW-0347">Helicase</keyword>
<feature type="domain" description="VPS9" evidence="11">
    <location>
        <begin position="368"/>
        <end position="513"/>
    </location>
</feature>
<accession>A0ABP0S7Y1</accession>
<dbReference type="Gene3D" id="3.40.50.300">
    <property type="entry name" value="P-loop containing nucleotide triphosphate hydrolases"/>
    <property type="match status" value="2"/>
</dbReference>
<evidence type="ECO:0000313" key="12">
    <source>
        <dbReference type="EMBL" id="CAK9108405.1"/>
    </source>
</evidence>
<dbReference type="InterPro" id="IPR001650">
    <property type="entry name" value="Helicase_C-like"/>
</dbReference>
<dbReference type="Pfam" id="PF00271">
    <property type="entry name" value="Helicase_C"/>
    <property type="match status" value="1"/>
</dbReference>
<dbReference type="Gene3D" id="1.20.1050.80">
    <property type="entry name" value="VPS9 domain"/>
    <property type="match status" value="1"/>
</dbReference>
<name>A0ABP0S7Y1_9DINO</name>
<dbReference type="InterPro" id="IPR014014">
    <property type="entry name" value="RNA_helicase_DEAD_Q_motif"/>
</dbReference>
<evidence type="ECO:0000256" key="5">
    <source>
        <dbReference type="ARBA" id="ARBA00022840"/>
    </source>
</evidence>
<dbReference type="SUPFAM" id="SSF109993">
    <property type="entry name" value="VPS9 domain"/>
    <property type="match status" value="1"/>
</dbReference>
<dbReference type="PROSITE" id="PS51205">
    <property type="entry name" value="VPS9"/>
    <property type="match status" value="1"/>
</dbReference>
<dbReference type="InterPro" id="IPR003123">
    <property type="entry name" value="VPS9"/>
</dbReference>
<evidence type="ECO:0000259" key="8">
    <source>
        <dbReference type="PROSITE" id="PS51192"/>
    </source>
</evidence>
<dbReference type="Gene3D" id="1.10.246.120">
    <property type="match status" value="1"/>
</dbReference>